<feature type="domain" description="Pyrrolo-quinoline quinone repeat" evidence="1">
    <location>
        <begin position="135"/>
        <end position="369"/>
    </location>
</feature>
<evidence type="ECO:0000313" key="2">
    <source>
        <dbReference type="EMBL" id="CUH28867.1"/>
    </source>
</evidence>
<dbReference type="InterPro" id="IPR015943">
    <property type="entry name" value="WD40/YVTN_repeat-like_dom_sf"/>
</dbReference>
<reference evidence="2 3" key="1">
    <citation type="submission" date="2015-09" db="EMBL/GenBank/DDBJ databases">
        <authorList>
            <person name="Jackson K.R."/>
            <person name="Lunt B.L."/>
            <person name="Fisher J.N.B."/>
            <person name="Gardner A.V."/>
            <person name="Bailey M.E."/>
            <person name="Deus L.M."/>
            <person name="Earl A.S."/>
            <person name="Gibby P.D."/>
            <person name="Hartmann K.A."/>
            <person name="Liu J.E."/>
            <person name="Manci A.M."/>
            <person name="Nielsen D.A."/>
            <person name="Solomon M.B."/>
            <person name="Breakwell D.P."/>
            <person name="Burnett S.H."/>
            <person name="Grose J.H."/>
        </authorList>
    </citation>
    <scope>NUCLEOTIDE SEQUENCE [LARGE SCALE GENOMIC DNA]</scope>
    <source>
        <strain evidence="2 3">CECT 7799</strain>
    </source>
</reference>
<dbReference type="PANTHER" id="PTHR34512:SF30">
    <property type="entry name" value="OUTER MEMBRANE PROTEIN ASSEMBLY FACTOR BAMB"/>
    <property type="match status" value="1"/>
</dbReference>
<sequence length="451" mass="46339">MGRTGADFMRLIASIAIAGTLVLAGCSEPEVILSGERIPVRAGNAGGIGVLDAASGENAGRAGIPALSLPPPRRLPDWTMRVGNLTNDPGHATLSPAPARVWSADIGAGSALRRRITADPVSDGSRIFTLDALASISATSVTGATLWSRSLVPGSERAGEASGGGLAAVGGVVYVSTGFGELHALDAATGRTFWIQRVDAPITTPKVADGIVYLVSRDGRAFALDASDGRIRWEVATAPAATVMATAPAPAVTARTVIFPFGSGDLVATLRESGLRVWGTSISGVRRGVAYNEVGDITGDPVVSDGVVYAGTSAGRIIAVAAASGERLWTTNDGAVSPMVVAGGSVFAVSDRAQLLRIDARTGDVIWRQDLPFYRNTRVSRREGIHAHYGPVLAGGRLWVASSDGVLRGFDPTTGVAVAQAEIPGGAASRPIAFGDALYVTGRDGELHAFR</sequence>
<dbReference type="OrthoDB" id="5290752at2"/>
<dbReference type="PANTHER" id="PTHR34512">
    <property type="entry name" value="CELL SURFACE PROTEIN"/>
    <property type="match status" value="1"/>
</dbReference>
<evidence type="ECO:0000313" key="3">
    <source>
        <dbReference type="Proteomes" id="UP000049455"/>
    </source>
</evidence>
<dbReference type="InterPro" id="IPR011047">
    <property type="entry name" value="Quinoprotein_ADH-like_sf"/>
</dbReference>
<dbReference type="STRING" id="313367.JSE7799_00825"/>
<gene>
    <name evidence="2" type="primary">bamB</name>
    <name evidence="2" type="ORF">JSE7799_00825</name>
</gene>
<evidence type="ECO:0000259" key="1">
    <source>
        <dbReference type="Pfam" id="PF13360"/>
    </source>
</evidence>
<dbReference type="PROSITE" id="PS51257">
    <property type="entry name" value="PROKAR_LIPOPROTEIN"/>
    <property type="match status" value="1"/>
</dbReference>
<name>A0A0M7B618_9RHOB</name>
<protein>
    <submittedName>
        <fullName evidence="2">Outer membrane protein assembly factor BamB</fullName>
    </submittedName>
</protein>
<dbReference type="AlphaFoldDB" id="A0A0M7B618"/>
<dbReference type="InterPro" id="IPR002372">
    <property type="entry name" value="PQQ_rpt_dom"/>
</dbReference>
<dbReference type="EMBL" id="CYPR01000046">
    <property type="protein sequence ID" value="CUH28867.1"/>
    <property type="molecule type" value="Genomic_DNA"/>
</dbReference>
<keyword evidence="3" id="KW-1185">Reference proteome</keyword>
<dbReference type="Proteomes" id="UP000049455">
    <property type="component" value="Unassembled WGS sequence"/>
</dbReference>
<accession>A0A0M7B618</accession>
<dbReference type="SMART" id="SM00564">
    <property type="entry name" value="PQQ"/>
    <property type="match status" value="6"/>
</dbReference>
<dbReference type="InterPro" id="IPR018391">
    <property type="entry name" value="PQQ_b-propeller_rpt"/>
</dbReference>
<proteinExistence type="predicted"/>
<dbReference type="SUPFAM" id="SSF50998">
    <property type="entry name" value="Quinoprotein alcohol dehydrogenase-like"/>
    <property type="match status" value="1"/>
</dbReference>
<organism evidence="2 3">
    <name type="scientific">Jannaschia seosinensis</name>
    <dbReference type="NCBI Taxonomy" id="313367"/>
    <lineage>
        <taxon>Bacteria</taxon>
        <taxon>Pseudomonadati</taxon>
        <taxon>Pseudomonadota</taxon>
        <taxon>Alphaproteobacteria</taxon>
        <taxon>Rhodobacterales</taxon>
        <taxon>Roseobacteraceae</taxon>
        <taxon>Jannaschia</taxon>
    </lineage>
</organism>
<dbReference type="Gene3D" id="2.130.10.10">
    <property type="entry name" value="YVTN repeat-like/Quinoprotein amine dehydrogenase"/>
    <property type="match status" value="1"/>
</dbReference>
<dbReference type="Pfam" id="PF13360">
    <property type="entry name" value="PQQ_2"/>
    <property type="match status" value="1"/>
</dbReference>